<reference evidence="3 4" key="1">
    <citation type="submission" date="2016-05" db="EMBL/GenBank/DDBJ databases">
        <authorList>
            <person name="Prochazka B."/>
            <person name="Indra A."/>
            <person name="Hasenberger P."/>
            <person name="Blaschitz M."/>
            <person name="Wagner L."/>
            <person name="Wewalka G."/>
            <person name="Sorschag S."/>
            <person name="Schmid D."/>
            <person name="Ruppitsch W."/>
        </authorList>
    </citation>
    <scope>NUCLEOTIDE SEQUENCE [LARGE SCALE GENOMIC DNA]</scope>
    <source>
        <strain evidence="3 4">974010_12</strain>
    </source>
</reference>
<keyword evidence="1" id="KW-0175">Coiled coil</keyword>
<evidence type="ECO:0000313" key="4">
    <source>
        <dbReference type="Proteomes" id="UP000093336"/>
    </source>
</evidence>
<evidence type="ECO:0000256" key="1">
    <source>
        <dbReference type="SAM" id="Coils"/>
    </source>
</evidence>
<keyword evidence="2" id="KW-0812">Transmembrane</keyword>
<organism evidence="3 4">
    <name type="scientific">Legionella jamestowniensis</name>
    <dbReference type="NCBI Taxonomy" id="455"/>
    <lineage>
        <taxon>Bacteria</taxon>
        <taxon>Pseudomonadati</taxon>
        <taxon>Pseudomonadota</taxon>
        <taxon>Gammaproteobacteria</taxon>
        <taxon>Legionellales</taxon>
        <taxon>Legionellaceae</taxon>
        <taxon>Legionella</taxon>
    </lineage>
</organism>
<gene>
    <name evidence="3" type="ORF">A8135_02930</name>
</gene>
<keyword evidence="2" id="KW-0472">Membrane</keyword>
<protein>
    <recommendedName>
        <fullName evidence="5">Coiled-coil protein</fullName>
    </recommendedName>
</protein>
<dbReference type="EMBL" id="LYOZ01000037">
    <property type="protein sequence ID" value="OCH97444.1"/>
    <property type="molecule type" value="Genomic_DNA"/>
</dbReference>
<feature type="transmembrane region" description="Helical" evidence="2">
    <location>
        <begin position="443"/>
        <end position="468"/>
    </location>
</feature>
<keyword evidence="4" id="KW-1185">Reference proteome</keyword>
<proteinExistence type="predicted"/>
<feature type="coiled-coil region" evidence="1">
    <location>
        <begin position="297"/>
        <end position="324"/>
    </location>
</feature>
<dbReference type="RefSeq" id="WP_065621009.1">
    <property type="nucleotide sequence ID" value="NZ_LYOZ01000037.1"/>
</dbReference>
<keyword evidence="2" id="KW-1133">Transmembrane helix</keyword>
<sequence length="517" mass="60289">MSKINQIKHNFFNKSSNSFKGFLFTDNDFDLKQLNWEFLSVYQLVISNKEILKRNREIILYLNYLCEILIQYYQLDYVEKDLERLLLKKREIEQFIKEEAANGNSNTMVHCPVILVEPRRSASDYTSVLTSSSRFREHTSALITNRSYWNYSRSLANYLIIYLQGNGFASLMLEVNEKLGIHYSVLDFVKLLDKPQKFLRFSSVVLYIFRFTTNLAVLLKHVINAAVSNKLSSTKVLAQEIEKRGFTMANDMVWGVVNLLSNYNRFFQLSSLIIAQINLAFLVFDLGLFIVHWLFDRSDYVRRIEELKQQKKNINSAFEQAVIARQLDILHDEWRVECAYYEFNIIAASILAIAFAATFIYFGPFALGVLSALSMLGNAFYNTGDEYKKYKKASVSLKREKINGEILKDEGHYKLFNQLHIECLQANRFFWKTLIFNTVATSFIITAAAISFPIASMLTVSYVIYRFFDSYQQMHREKDSKKCSYEVYRLFKVNNLENPIVSLKEKPVESCNSVIYS</sequence>
<accession>A0ABX2XS53</accession>
<name>A0ABX2XS53_9GAMM</name>
<dbReference type="Proteomes" id="UP000093336">
    <property type="component" value="Unassembled WGS sequence"/>
</dbReference>
<feature type="transmembrane region" description="Helical" evidence="2">
    <location>
        <begin position="345"/>
        <end position="367"/>
    </location>
</feature>
<feature type="transmembrane region" description="Helical" evidence="2">
    <location>
        <begin position="273"/>
        <end position="295"/>
    </location>
</feature>
<comment type="caution">
    <text evidence="3">The sequence shown here is derived from an EMBL/GenBank/DDBJ whole genome shotgun (WGS) entry which is preliminary data.</text>
</comment>
<evidence type="ECO:0000313" key="3">
    <source>
        <dbReference type="EMBL" id="OCH97444.1"/>
    </source>
</evidence>
<evidence type="ECO:0000256" key="2">
    <source>
        <dbReference type="SAM" id="Phobius"/>
    </source>
</evidence>
<evidence type="ECO:0008006" key="5">
    <source>
        <dbReference type="Google" id="ProtNLM"/>
    </source>
</evidence>